<dbReference type="PANTHER" id="PTHR14398">
    <property type="entry name" value="RNA RECOGNITION RRM/RNP DOMAIN"/>
    <property type="match status" value="1"/>
</dbReference>
<keyword evidence="1" id="KW-0694">RNA-binding</keyword>
<dbReference type="EMBL" id="MRZV01000451">
    <property type="protein sequence ID" value="PIK49687.1"/>
    <property type="molecule type" value="Genomic_DNA"/>
</dbReference>
<dbReference type="Proteomes" id="UP000230750">
    <property type="component" value="Unassembled WGS sequence"/>
</dbReference>
<dbReference type="STRING" id="307972.A0A2G8KNZ5"/>
<protein>
    <submittedName>
        <fullName evidence="3">Putative RNA-binding protein 26</fullName>
    </submittedName>
</protein>
<evidence type="ECO:0000256" key="1">
    <source>
        <dbReference type="ARBA" id="ARBA00022884"/>
    </source>
</evidence>
<evidence type="ECO:0000256" key="2">
    <source>
        <dbReference type="SAM" id="MobiDB-lite"/>
    </source>
</evidence>
<gene>
    <name evidence="3" type="ORF">BSL78_13419</name>
</gene>
<accession>A0A2G8KNZ5</accession>
<feature type="compositionally biased region" description="Basic and acidic residues" evidence="2">
    <location>
        <begin position="1"/>
        <end position="25"/>
    </location>
</feature>
<organism evidence="3 4">
    <name type="scientific">Stichopus japonicus</name>
    <name type="common">Sea cucumber</name>
    <dbReference type="NCBI Taxonomy" id="307972"/>
    <lineage>
        <taxon>Eukaryota</taxon>
        <taxon>Metazoa</taxon>
        <taxon>Echinodermata</taxon>
        <taxon>Eleutherozoa</taxon>
        <taxon>Echinozoa</taxon>
        <taxon>Holothuroidea</taxon>
        <taxon>Aspidochirotacea</taxon>
        <taxon>Aspidochirotida</taxon>
        <taxon>Stichopodidae</taxon>
        <taxon>Apostichopus</taxon>
    </lineage>
</organism>
<dbReference type="PANTHER" id="PTHR14398:SF0">
    <property type="entry name" value="ZINC FINGER PROTEIN SWM"/>
    <property type="match status" value="1"/>
</dbReference>
<keyword evidence="4" id="KW-1185">Reference proteome</keyword>
<dbReference type="OrthoDB" id="443401at2759"/>
<dbReference type="InterPro" id="IPR045137">
    <property type="entry name" value="RBM26/27"/>
</dbReference>
<sequence>MKDFDLSKCDRQLKSSLKQQEKRESPVSQVKAAMDRSSPMRESRSPQPSGRPKREGAVSSTQGDLWLELKTKTLQVAYSGDPGAALLTFATHPQAKSAHQSSEAVLGNRFIKVFWHSPDGNSEQNQGPAKKPRNERIVIPSKEKLSIVRRPVAPEKYYAVTVRVAGYRVLDSS</sequence>
<reference evidence="3 4" key="1">
    <citation type="journal article" date="2017" name="PLoS Biol.">
        <title>The sea cucumber genome provides insights into morphological evolution and visceral regeneration.</title>
        <authorList>
            <person name="Zhang X."/>
            <person name="Sun L."/>
            <person name="Yuan J."/>
            <person name="Sun Y."/>
            <person name="Gao Y."/>
            <person name="Zhang L."/>
            <person name="Li S."/>
            <person name="Dai H."/>
            <person name="Hamel J.F."/>
            <person name="Liu C."/>
            <person name="Yu Y."/>
            <person name="Liu S."/>
            <person name="Lin W."/>
            <person name="Guo K."/>
            <person name="Jin S."/>
            <person name="Xu P."/>
            <person name="Storey K.B."/>
            <person name="Huan P."/>
            <person name="Zhang T."/>
            <person name="Zhou Y."/>
            <person name="Zhang J."/>
            <person name="Lin C."/>
            <person name="Li X."/>
            <person name="Xing L."/>
            <person name="Huo D."/>
            <person name="Sun M."/>
            <person name="Wang L."/>
            <person name="Mercier A."/>
            <person name="Li F."/>
            <person name="Yang H."/>
            <person name="Xiang J."/>
        </authorList>
    </citation>
    <scope>NUCLEOTIDE SEQUENCE [LARGE SCALE GENOMIC DNA]</scope>
    <source>
        <strain evidence="3">Shaxun</strain>
        <tissue evidence="3">Muscle</tissue>
    </source>
</reference>
<name>A0A2G8KNZ5_STIJA</name>
<dbReference type="GO" id="GO:0003723">
    <property type="term" value="F:RNA binding"/>
    <property type="evidence" value="ECO:0007669"/>
    <property type="project" value="UniProtKB-KW"/>
</dbReference>
<dbReference type="AlphaFoldDB" id="A0A2G8KNZ5"/>
<feature type="region of interest" description="Disordered" evidence="2">
    <location>
        <begin position="1"/>
        <end position="62"/>
    </location>
</feature>
<comment type="caution">
    <text evidence="3">The sequence shown here is derived from an EMBL/GenBank/DDBJ whole genome shotgun (WGS) entry which is preliminary data.</text>
</comment>
<proteinExistence type="predicted"/>
<evidence type="ECO:0000313" key="3">
    <source>
        <dbReference type="EMBL" id="PIK49687.1"/>
    </source>
</evidence>
<evidence type="ECO:0000313" key="4">
    <source>
        <dbReference type="Proteomes" id="UP000230750"/>
    </source>
</evidence>
<dbReference type="GO" id="GO:0005634">
    <property type="term" value="C:nucleus"/>
    <property type="evidence" value="ECO:0007669"/>
    <property type="project" value="TreeGrafter"/>
</dbReference>